<name>A4T544_MYCGI</name>
<evidence type="ECO:0000313" key="1">
    <source>
        <dbReference type="EMBL" id="ABP43206.1"/>
    </source>
</evidence>
<reference evidence="1" key="1">
    <citation type="submission" date="2007-04" db="EMBL/GenBank/DDBJ databases">
        <authorList>
            <consortium name="US DOE Joint Genome Institute"/>
            <person name="Copeland A."/>
            <person name="Lucas S."/>
            <person name="Lapidus A."/>
            <person name="Barry K."/>
            <person name="Detter J.C."/>
            <person name="Glavina del Rio T."/>
            <person name="Hammon N."/>
            <person name="Israni S."/>
            <person name="Dalin E."/>
            <person name="Tice H."/>
            <person name="Pitluck S."/>
            <person name="Chain P."/>
            <person name="Malfatti S."/>
            <person name="Shin M."/>
            <person name="Vergez L."/>
            <person name="Schmutz J."/>
            <person name="Larimer F."/>
            <person name="Land M."/>
            <person name="Hauser L."/>
            <person name="Kyrpides N."/>
            <person name="Mikhailova N."/>
            <person name="Miller C."/>
            <person name="Richardson P."/>
        </authorList>
    </citation>
    <scope>NUCLEOTIDE SEQUENCE</scope>
    <source>
        <strain evidence="1">PYR-GCK</strain>
    </source>
</reference>
<gene>
    <name evidence="1" type="ordered locus">Mflv_0721</name>
</gene>
<reference evidence="1" key="2">
    <citation type="journal article" date="2013" name="PLoS ONE">
        <title>A Gene Expression Study of the Activities of Aromatic Ring-Cleavage Dioxygenases in Mycobacterium gilvum PYR-GCK to Changes in Salinity and pH during Pyrene Degradation.</title>
        <authorList>
            <person name="Badejo A.C."/>
            <person name="Badejo A.O."/>
            <person name="Shin K.H."/>
            <person name="Chai Y.G."/>
        </authorList>
    </citation>
    <scope>NUCLEOTIDE SEQUENCE [LARGE SCALE GENOMIC DNA]</scope>
    <source>
        <strain evidence="1">PYR-GCK</strain>
    </source>
</reference>
<proteinExistence type="predicted"/>
<sequence length="147" mass="16664">MRWMRCGPHDIGVSMVVERGLARCPRCVAVADYVFIEPAEPGPRGLRYEVRCRKCGEFYSEDSRTVANLPAVVEESLHWPPDLEPVPPRDWRNEVREKWAVTAERGKTELEALGQQVHTVFDLTRTWVEERRAARALNQTGGYAGGG</sequence>
<accession>A4T544</accession>
<dbReference type="STRING" id="350054.Mflv_0721"/>
<dbReference type="AlphaFoldDB" id="A4T544"/>
<dbReference type="eggNOG" id="ENOG5031NAT">
    <property type="taxonomic scope" value="Bacteria"/>
</dbReference>
<dbReference type="HOGENOM" id="CLU_1957199_0_0_11"/>
<organism evidence="1">
    <name type="scientific">Mycolicibacterium gilvum (strain PYR-GCK)</name>
    <name type="common">Mycobacterium gilvum (strain PYR-GCK)</name>
    <dbReference type="NCBI Taxonomy" id="350054"/>
    <lineage>
        <taxon>Bacteria</taxon>
        <taxon>Bacillati</taxon>
        <taxon>Actinomycetota</taxon>
        <taxon>Actinomycetes</taxon>
        <taxon>Mycobacteriales</taxon>
        <taxon>Mycobacteriaceae</taxon>
        <taxon>Mycolicibacterium</taxon>
    </lineage>
</organism>
<dbReference type="EMBL" id="CP000656">
    <property type="protein sequence ID" value="ABP43206.1"/>
    <property type="molecule type" value="Genomic_DNA"/>
</dbReference>
<protein>
    <submittedName>
        <fullName evidence="1">Uncharacterized protein</fullName>
    </submittedName>
</protein>
<dbReference type="KEGG" id="mgi:Mflv_0721"/>